<dbReference type="InterPro" id="IPR010559">
    <property type="entry name" value="Sig_transdc_His_kin_internal"/>
</dbReference>
<protein>
    <submittedName>
        <fullName evidence="3">Sensor protein lytS</fullName>
    </submittedName>
</protein>
<gene>
    <name evidence="3" type="ORF">DYU11_25605</name>
</gene>
<comment type="caution">
    <text evidence="3">The sequence shown here is derived from an EMBL/GenBank/DDBJ whole genome shotgun (WGS) entry which is preliminary data.</text>
</comment>
<reference evidence="3 4" key="1">
    <citation type="submission" date="2018-08" db="EMBL/GenBank/DDBJ databases">
        <title>Fibrisoma montanum sp. nov., isolated from Danxia mountain soil.</title>
        <authorList>
            <person name="Huang Y."/>
        </authorList>
    </citation>
    <scope>NUCLEOTIDE SEQUENCE [LARGE SCALE GENOMIC DNA]</scope>
    <source>
        <strain evidence="3 4">HYT19</strain>
    </source>
</reference>
<evidence type="ECO:0000259" key="2">
    <source>
        <dbReference type="Pfam" id="PF06580"/>
    </source>
</evidence>
<sequence length="243" mass="27993">MWIYSRLGYPVAVSQQVWAVLFVFIMVVAVTAVYEGIHAFEQWRHYFMESEQLKKAQLQSQLEALKQQVNPHFLFNSLNILDALIEEDPTQAREFLNEMSSVYRYLLRSNEQNLTPLSSELEFINSYFHLLRTRHGQALNLVTHISPQYVDHQLPPLTLQLLIENAVKHNVILPDRPLTIEIATDDRAQLTVRNNLQRKHIRVASNGVGISNILTKYRVLGQGTPTFTEDEQQFVVTLPLVAA</sequence>
<keyword evidence="1" id="KW-0472">Membrane</keyword>
<dbReference type="SUPFAM" id="SSF55874">
    <property type="entry name" value="ATPase domain of HSP90 chaperone/DNA topoisomerase II/histidine kinase"/>
    <property type="match status" value="1"/>
</dbReference>
<name>A0A418M1N0_9BACT</name>
<dbReference type="InterPro" id="IPR036890">
    <property type="entry name" value="HATPase_C_sf"/>
</dbReference>
<dbReference type="OrthoDB" id="9809908at2"/>
<evidence type="ECO:0000313" key="4">
    <source>
        <dbReference type="Proteomes" id="UP000283523"/>
    </source>
</evidence>
<keyword evidence="4" id="KW-1185">Reference proteome</keyword>
<organism evidence="3 4">
    <name type="scientific">Fibrisoma montanum</name>
    <dbReference type="NCBI Taxonomy" id="2305895"/>
    <lineage>
        <taxon>Bacteria</taxon>
        <taxon>Pseudomonadati</taxon>
        <taxon>Bacteroidota</taxon>
        <taxon>Cytophagia</taxon>
        <taxon>Cytophagales</taxon>
        <taxon>Spirosomataceae</taxon>
        <taxon>Fibrisoma</taxon>
    </lineage>
</organism>
<dbReference type="GO" id="GO:0000155">
    <property type="term" value="F:phosphorelay sensor kinase activity"/>
    <property type="evidence" value="ECO:0007669"/>
    <property type="project" value="InterPro"/>
</dbReference>
<keyword evidence="1" id="KW-0812">Transmembrane</keyword>
<dbReference type="Pfam" id="PF06580">
    <property type="entry name" value="His_kinase"/>
    <property type="match status" value="1"/>
</dbReference>
<evidence type="ECO:0000313" key="3">
    <source>
        <dbReference type="EMBL" id="RIV19512.1"/>
    </source>
</evidence>
<feature type="transmembrane region" description="Helical" evidence="1">
    <location>
        <begin position="17"/>
        <end position="37"/>
    </location>
</feature>
<dbReference type="PANTHER" id="PTHR34220">
    <property type="entry name" value="SENSOR HISTIDINE KINASE YPDA"/>
    <property type="match status" value="1"/>
</dbReference>
<dbReference type="PANTHER" id="PTHR34220:SF7">
    <property type="entry name" value="SENSOR HISTIDINE KINASE YPDA"/>
    <property type="match status" value="1"/>
</dbReference>
<dbReference type="Proteomes" id="UP000283523">
    <property type="component" value="Unassembled WGS sequence"/>
</dbReference>
<keyword evidence="1" id="KW-1133">Transmembrane helix</keyword>
<dbReference type="EMBL" id="QXED01000008">
    <property type="protein sequence ID" value="RIV19512.1"/>
    <property type="molecule type" value="Genomic_DNA"/>
</dbReference>
<dbReference type="AlphaFoldDB" id="A0A418M1N0"/>
<evidence type="ECO:0000256" key="1">
    <source>
        <dbReference type="SAM" id="Phobius"/>
    </source>
</evidence>
<feature type="domain" description="Signal transduction histidine kinase internal region" evidence="2">
    <location>
        <begin position="61"/>
        <end position="138"/>
    </location>
</feature>
<dbReference type="GO" id="GO:0016020">
    <property type="term" value="C:membrane"/>
    <property type="evidence" value="ECO:0007669"/>
    <property type="project" value="InterPro"/>
</dbReference>
<dbReference type="InterPro" id="IPR050640">
    <property type="entry name" value="Bact_2-comp_sensor_kinase"/>
</dbReference>
<proteinExistence type="predicted"/>
<accession>A0A418M1N0</accession>